<dbReference type="AlphaFoldDB" id="A0A0L0BTH3"/>
<proteinExistence type="predicted"/>
<evidence type="ECO:0000313" key="2">
    <source>
        <dbReference type="Proteomes" id="UP000037069"/>
    </source>
</evidence>
<dbReference type="Proteomes" id="UP000037069">
    <property type="component" value="Unassembled WGS sequence"/>
</dbReference>
<dbReference type="EMBL" id="JRES01001487">
    <property type="protein sequence ID" value="KNC22519.1"/>
    <property type="molecule type" value="Genomic_DNA"/>
</dbReference>
<organism evidence="1 2">
    <name type="scientific">Lucilia cuprina</name>
    <name type="common">Green bottle fly</name>
    <name type="synonym">Australian sheep blowfly</name>
    <dbReference type="NCBI Taxonomy" id="7375"/>
    <lineage>
        <taxon>Eukaryota</taxon>
        <taxon>Metazoa</taxon>
        <taxon>Ecdysozoa</taxon>
        <taxon>Arthropoda</taxon>
        <taxon>Hexapoda</taxon>
        <taxon>Insecta</taxon>
        <taxon>Pterygota</taxon>
        <taxon>Neoptera</taxon>
        <taxon>Endopterygota</taxon>
        <taxon>Diptera</taxon>
        <taxon>Brachycera</taxon>
        <taxon>Muscomorpha</taxon>
        <taxon>Oestroidea</taxon>
        <taxon>Calliphoridae</taxon>
        <taxon>Luciliinae</taxon>
        <taxon>Lucilia</taxon>
    </lineage>
</organism>
<gene>
    <name evidence="1" type="ORF">FF38_12192</name>
</gene>
<sequence>MEYNTNIWAGVSMPTQGYTQTTYYLDSNGQPVCETVMCTADERCTYHPVLKRERCVMKNNKGPLTLSEIEMLIV</sequence>
<protein>
    <submittedName>
        <fullName evidence="1">Uncharacterized protein</fullName>
    </submittedName>
</protein>
<accession>A0A0L0BTH3</accession>
<keyword evidence="2" id="KW-1185">Reference proteome</keyword>
<evidence type="ECO:0000313" key="1">
    <source>
        <dbReference type="EMBL" id="KNC22519.1"/>
    </source>
</evidence>
<reference evidence="1 2" key="1">
    <citation type="journal article" date="2015" name="Nat. Commun.">
        <title>Lucilia cuprina genome unlocks parasitic fly biology to underpin future interventions.</title>
        <authorList>
            <person name="Anstead C.A."/>
            <person name="Korhonen P.K."/>
            <person name="Young N.D."/>
            <person name="Hall R.S."/>
            <person name="Jex A.R."/>
            <person name="Murali S.C."/>
            <person name="Hughes D.S."/>
            <person name="Lee S.F."/>
            <person name="Perry T."/>
            <person name="Stroehlein A.J."/>
            <person name="Ansell B.R."/>
            <person name="Breugelmans B."/>
            <person name="Hofmann A."/>
            <person name="Qu J."/>
            <person name="Dugan S."/>
            <person name="Lee S.L."/>
            <person name="Chao H."/>
            <person name="Dinh H."/>
            <person name="Han Y."/>
            <person name="Doddapaneni H.V."/>
            <person name="Worley K.C."/>
            <person name="Muzny D.M."/>
            <person name="Ioannidis P."/>
            <person name="Waterhouse R.M."/>
            <person name="Zdobnov E.M."/>
            <person name="James P.J."/>
            <person name="Bagnall N.H."/>
            <person name="Kotze A.C."/>
            <person name="Gibbs R.A."/>
            <person name="Richards S."/>
            <person name="Batterham P."/>
            <person name="Gasser R.B."/>
        </authorList>
    </citation>
    <scope>NUCLEOTIDE SEQUENCE [LARGE SCALE GENOMIC DNA]</scope>
    <source>
        <strain evidence="1 2">LS</strain>
        <tissue evidence="1">Full body</tissue>
    </source>
</reference>
<comment type="caution">
    <text evidence="1">The sequence shown here is derived from an EMBL/GenBank/DDBJ whole genome shotgun (WGS) entry which is preliminary data.</text>
</comment>
<name>A0A0L0BTH3_LUCCU</name>